<dbReference type="EMBL" id="NEVH01026391">
    <property type="protein sequence ID" value="PNF14323.1"/>
    <property type="molecule type" value="Genomic_DNA"/>
</dbReference>
<dbReference type="Proteomes" id="UP000235965">
    <property type="component" value="Unassembled WGS sequence"/>
</dbReference>
<gene>
    <name evidence="1" type="ORF">B7P43_G06024</name>
</gene>
<organism evidence="1 2">
    <name type="scientific">Cryptotermes secundus</name>
    <dbReference type="NCBI Taxonomy" id="105785"/>
    <lineage>
        <taxon>Eukaryota</taxon>
        <taxon>Metazoa</taxon>
        <taxon>Ecdysozoa</taxon>
        <taxon>Arthropoda</taxon>
        <taxon>Hexapoda</taxon>
        <taxon>Insecta</taxon>
        <taxon>Pterygota</taxon>
        <taxon>Neoptera</taxon>
        <taxon>Polyneoptera</taxon>
        <taxon>Dictyoptera</taxon>
        <taxon>Blattodea</taxon>
        <taxon>Blattoidea</taxon>
        <taxon>Termitoidae</taxon>
        <taxon>Kalotermitidae</taxon>
        <taxon>Cryptotermitinae</taxon>
        <taxon>Cryptotermes</taxon>
    </lineage>
</organism>
<sequence>MNSKNMNIRDLYRGINDFKWSYQRSSNLVNDENGDLIADSHILSRWRNYFSQLLNVHRVSDVRLTEIHTAEPLIPDPNPFEVESAIAKLKRYKSPGTVGLPGRVTSPSQGRYLNTGQYKHKPNVLALSGIRTRETSVRESEDIRIFIR</sequence>
<proteinExistence type="predicted"/>
<reference evidence="1 2" key="1">
    <citation type="submission" date="2017-12" db="EMBL/GenBank/DDBJ databases">
        <title>Hemimetabolous genomes reveal molecular basis of termite eusociality.</title>
        <authorList>
            <person name="Harrison M.C."/>
            <person name="Jongepier E."/>
            <person name="Robertson H.M."/>
            <person name="Arning N."/>
            <person name="Bitard-Feildel T."/>
            <person name="Chao H."/>
            <person name="Childers C.P."/>
            <person name="Dinh H."/>
            <person name="Doddapaneni H."/>
            <person name="Dugan S."/>
            <person name="Gowin J."/>
            <person name="Greiner C."/>
            <person name="Han Y."/>
            <person name="Hu H."/>
            <person name="Hughes D.S.T."/>
            <person name="Huylmans A.-K."/>
            <person name="Kemena C."/>
            <person name="Kremer L.P.M."/>
            <person name="Lee S.L."/>
            <person name="Lopez-Ezquerra A."/>
            <person name="Mallet L."/>
            <person name="Monroy-Kuhn J.M."/>
            <person name="Moser A."/>
            <person name="Murali S.C."/>
            <person name="Muzny D.M."/>
            <person name="Otani S."/>
            <person name="Piulachs M.-D."/>
            <person name="Poelchau M."/>
            <person name="Qu J."/>
            <person name="Schaub F."/>
            <person name="Wada-Katsumata A."/>
            <person name="Worley K.C."/>
            <person name="Xie Q."/>
            <person name="Ylla G."/>
            <person name="Poulsen M."/>
            <person name="Gibbs R.A."/>
            <person name="Schal C."/>
            <person name="Richards S."/>
            <person name="Belles X."/>
            <person name="Korb J."/>
            <person name="Bornberg-Bauer E."/>
        </authorList>
    </citation>
    <scope>NUCLEOTIDE SEQUENCE [LARGE SCALE GENOMIC DNA]</scope>
    <source>
        <tissue evidence="1">Whole body</tissue>
    </source>
</reference>
<evidence type="ECO:0000313" key="2">
    <source>
        <dbReference type="Proteomes" id="UP000235965"/>
    </source>
</evidence>
<dbReference type="InParanoid" id="A0A2J7PDC1"/>
<accession>A0A2J7PDC1</accession>
<dbReference type="AlphaFoldDB" id="A0A2J7PDC1"/>
<keyword evidence="2" id="KW-1185">Reference proteome</keyword>
<name>A0A2J7PDC1_9NEOP</name>
<evidence type="ECO:0000313" key="1">
    <source>
        <dbReference type="EMBL" id="PNF14323.1"/>
    </source>
</evidence>
<protein>
    <submittedName>
        <fullName evidence="1">Uncharacterized protein</fullName>
    </submittedName>
</protein>
<comment type="caution">
    <text evidence="1">The sequence shown here is derived from an EMBL/GenBank/DDBJ whole genome shotgun (WGS) entry which is preliminary data.</text>
</comment>